<dbReference type="OrthoDB" id="195316at2"/>
<sequence>MTAFTKLFTTCLAGALLALAPLAAVRAAELAIEVEIPRLDVAEYHRPYVAAWIESPDGRVAAQLSVWYDIGMRDHEGTKWLKDLRQWWRRGGRDLDMPVDGLSAATRPVGRHPLKFDSTKPPLAGLAAGDYRLMVEAAREVGGRELLQIDFQWPPTQAVELSAKGERELGALSLKLTP</sequence>
<dbReference type="AlphaFoldDB" id="A0A1G6YE04"/>
<accession>A0A1G6YE04</accession>
<dbReference type="RefSeq" id="WP_091243866.1">
    <property type="nucleotide sequence ID" value="NZ_FNAG01000009.1"/>
</dbReference>
<keyword evidence="1" id="KW-0732">Signal</keyword>
<dbReference type="PIRSF" id="PIRSF014995">
    <property type="entry name" value="UCP014995"/>
    <property type="match status" value="1"/>
</dbReference>
<name>A0A1G6YE04_9GAMM</name>
<feature type="chain" id="PRO_5011545847" description="DUF2271 domain-containing protein" evidence="1">
    <location>
        <begin position="28"/>
        <end position="178"/>
    </location>
</feature>
<keyword evidence="3" id="KW-1185">Reference proteome</keyword>
<dbReference type="Proteomes" id="UP000199603">
    <property type="component" value="Unassembled WGS sequence"/>
</dbReference>
<dbReference type="STRING" id="265719.SAMN04488509_109104"/>
<feature type="signal peptide" evidence="1">
    <location>
        <begin position="1"/>
        <end position="27"/>
    </location>
</feature>
<dbReference type="InterPro" id="IPR014469">
    <property type="entry name" value="DUF2271"/>
</dbReference>
<reference evidence="2 3" key="1">
    <citation type="submission" date="2016-10" db="EMBL/GenBank/DDBJ databases">
        <authorList>
            <person name="de Groot N.N."/>
        </authorList>
    </citation>
    <scope>NUCLEOTIDE SEQUENCE [LARGE SCALE GENOMIC DNA]</scope>
    <source>
        <strain evidence="2 3">DSM 16957</strain>
    </source>
</reference>
<organism evidence="2 3">
    <name type="scientific">Aquimonas voraii</name>
    <dbReference type="NCBI Taxonomy" id="265719"/>
    <lineage>
        <taxon>Bacteria</taxon>
        <taxon>Pseudomonadati</taxon>
        <taxon>Pseudomonadota</taxon>
        <taxon>Gammaproteobacteria</taxon>
        <taxon>Lysobacterales</taxon>
        <taxon>Lysobacteraceae</taxon>
        <taxon>Aquimonas</taxon>
    </lineage>
</organism>
<dbReference type="Pfam" id="PF10029">
    <property type="entry name" value="DUF2271"/>
    <property type="match status" value="1"/>
</dbReference>
<evidence type="ECO:0000313" key="3">
    <source>
        <dbReference type="Proteomes" id="UP000199603"/>
    </source>
</evidence>
<gene>
    <name evidence="2" type="ORF">SAMN04488509_109104</name>
</gene>
<evidence type="ECO:0008006" key="4">
    <source>
        <dbReference type="Google" id="ProtNLM"/>
    </source>
</evidence>
<dbReference type="EMBL" id="FNAG01000009">
    <property type="protein sequence ID" value="SDD88233.1"/>
    <property type="molecule type" value="Genomic_DNA"/>
</dbReference>
<proteinExistence type="predicted"/>
<evidence type="ECO:0000256" key="1">
    <source>
        <dbReference type="SAM" id="SignalP"/>
    </source>
</evidence>
<evidence type="ECO:0000313" key="2">
    <source>
        <dbReference type="EMBL" id="SDD88233.1"/>
    </source>
</evidence>
<protein>
    <recommendedName>
        <fullName evidence="4">DUF2271 domain-containing protein</fullName>
    </recommendedName>
</protein>